<proteinExistence type="predicted"/>
<dbReference type="Proteomes" id="UP000821865">
    <property type="component" value="Chromosome 6"/>
</dbReference>
<evidence type="ECO:0000313" key="1">
    <source>
        <dbReference type="EMBL" id="KAH7946143.1"/>
    </source>
</evidence>
<evidence type="ECO:0000313" key="2">
    <source>
        <dbReference type="Proteomes" id="UP000821865"/>
    </source>
</evidence>
<dbReference type="EMBL" id="CM023475">
    <property type="protein sequence ID" value="KAH7946143.1"/>
    <property type="molecule type" value="Genomic_DNA"/>
</dbReference>
<protein>
    <submittedName>
        <fullName evidence="1">Uncharacterized protein</fullName>
    </submittedName>
</protein>
<reference evidence="1" key="1">
    <citation type="submission" date="2020-05" db="EMBL/GenBank/DDBJ databases">
        <title>Large-scale comparative analyses of tick genomes elucidate their genetic diversity and vector capacities.</title>
        <authorList>
            <person name="Jia N."/>
            <person name="Wang J."/>
            <person name="Shi W."/>
            <person name="Du L."/>
            <person name="Sun Y."/>
            <person name="Zhan W."/>
            <person name="Jiang J."/>
            <person name="Wang Q."/>
            <person name="Zhang B."/>
            <person name="Ji P."/>
            <person name="Sakyi L.B."/>
            <person name="Cui X."/>
            <person name="Yuan T."/>
            <person name="Jiang B."/>
            <person name="Yang W."/>
            <person name="Lam T.T.-Y."/>
            <person name="Chang Q."/>
            <person name="Ding S."/>
            <person name="Wang X."/>
            <person name="Zhu J."/>
            <person name="Ruan X."/>
            <person name="Zhao L."/>
            <person name="Wei J."/>
            <person name="Que T."/>
            <person name="Du C."/>
            <person name="Cheng J."/>
            <person name="Dai P."/>
            <person name="Han X."/>
            <person name="Huang E."/>
            <person name="Gao Y."/>
            <person name="Liu J."/>
            <person name="Shao H."/>
            <person name="Ye R."/>
            <person name="Li L."/>
            <person name="Wei W."/>
            <person name="Wang X."/>
            <person name="Wang C."/>
            <person name="Yang T."/>
            <person name="Huo Q."/>
            <person name="Li W."/>
            <person name="Guo W."/>
            <person name="Chen H."/>
            <person name="Zhou L."/>
            <person name="Ni X."/>
            <person name="Tian J."/>
            <person name="Zhou Y."/>
            <person name="Sheng Y."/>
            <person name="Liu T."/>
            <person name="Pan Y."/>
            <person name="Xia L."/>
            <person name="Li J."/>
            <person name="Zhao F."/>
            <person name="Cao W."/>
        </authorList>
    </citation>
    <scope>NUCLEOTIDE SEQUENCE</scope>
    <source>
        <strain evidence="1">Dsil-2018</strain>
    </source>
</reference>
<name>A0ACB8CMI4_DERSI</name>
<comment type="caution">
    <text evidence="1">The sequence shown here is derived from an EMBL/GenBank/DDBJ whole genome shotgun (WGS) entry which is preliminary data.</text>
</comment>
<sequence length="231" mass="25876">MSGVFTKKGFDDACEASEGSLPLKLQQIAEEELGETPAKRQEALDRLRKLLDGSWMPDEVSYSDLHRAGLFCLEHLARDPAAQVLGIVLLVDYGGFTVDKLFSTSIGLIRRGLEYLQDCMPMRLKAAHNVRQSYAFDVFFALVRPFIKAKLAERIRLHGQNFESLHEEISPKALPEEYGGQGPPLDPEECWKTVDADEDYFAACSRFGYATSDQDNDLAEGPEPPLELTYL</sequence>
<gene>
    <name evidence="1" type="ORF">HPB49_020623</name>
</gene>
<accession>A0ACB8CMI4</accession>
<organism evidence="1 2">
    <name type="scientific">Dermacentor silvarum</name>
    <name type="common">Tick</name>
    <dbReference type="NCBI Taxonomy" id="543639"/>
    <lineage>
        <taxon>Eukaryota</taxon>
        <taxon>Metazoa</taxon>
        <taxon>Ecdysozoa</taxon>
        <taxon>Arthropoda</taxon>
        <taxon>Chelicerata</taxon>
        <taxon>Arachnida</taxon>
        <taxon>Acari</taxon>
        <taxon>Parasitiformes</taxon>
        <taxon>Ixodida</taxon>
        <taxon>Ixodoidea</taxon>
        <taxon>Ixodidae</taxon>
        <taxon>Rhipicephalinae</taxon>
        <taxon>Dermacentor</taxon>
    </lineage>
</organism>
<keyword evidence="2" id="KW-1185">Reference proteome</keyword>